<reference evidence="1" key="1">
    <citation type="submission" date="2021-02" db="EMBL/GenBank/DDBJ databases">
        <authorList>
            <person name="Dougan E. K."/>
            <person name="Rhodes N."/>
            <person name="Thang M."/>
            <person name="Chan C."/>
        </authorList>
    </citation>
    <scope>NUCLEOTIDE SEQUENCE</scope>
</reference>
<dbReference type="AlphaFoldDB" id="A0A812ZTJ1"/>
<dbReference type="OrthoDB" id="413735at2759"/>
<accession>A0A812ZTJ1</accession>
<keyword evidence="2" id="KW-1185">Reference proteome</keyword>
<organism evidence="1 2">
    <name type="scientific">Symbiodinium necroappetens</name>
    <dbReference type="NCBI Taxonomy" id="1628268"/>
    <lineage>
        <taxon>Eukaryota</taxon>
        <taxon>Sar</taxon>
        <taxon>Alveolata</taxon>
        <taxon>Dinophyceae</taxon>
        <taxon>Suessiales</taxon>
        <taxon>Symbiodiniaceae</taxon>
        <taxon>Symbiodinium</taxon>
    </lineage>
</organism>
<evidence type="ECO:0000313" key="2">
    <source>
        <dbReference type="Proteomes" id="UP000601435"/>
    </source>
</evidence>
<proteinExistence type="predicted"/>
<gene>
    <name evidence="1" type="ORF">SNEC2469_LOCUS25202</name>
</gene>
<protein>
    <submittedName>
        <fullName evidence="1">Uncharacterized protein</fullName>
    </submittedName>
</protein>
<dbReference type="Proteomes" id="UP000601435">
    <property type="component" value="Unassembled WGS sequence"/>
</dbReference>
<sequence>MPAPLAQELFVARTLKEVEDAFLLLCPEPDKSTAITIRKIFHKIDVPSSRRAFLREKALKFYKIFEHKQFAWTLEERQFLTDSFISGCCDVDVETSSVDRWTVVRQLLKKRKHVESTMELGELKRQREQLELSLLKDQQMASDQESLLKEISTTILKETYHSSKDKAQDVLSKAMATVTASQDKLSQAVKGEVEARFSIMEVRKAAKELPPAWLKLAANKNVVLLMDFNLMEESEHLPDITASALGLLPTRVLHARQM</sequence>
<name>A0A812ZTJ1_9DINO</name>
<dbReference type="EMBL" id="CAJNJA010049375">
    <property type="protein sequence ID" value="CAE7836966.1"/>
    <property type="molecule type" value="Genomic_DNA"/>
</dbReference>
<evidence type="ECO:0000313" key="1">
    <source>
        <dbReference type="EMBL" id="CAE7836966.1"/>
    </source>
</evidence>
<comment type="caution">
    <text evidence="1">The sequence shown here is derived from an EMBL/GenBank/DDBJ whole genome shotgun (WGS) entry which is preliminary data.</text>
</comment>